<dbReference type="EMBL" id="MHKM01000011">
    <property type="protein sequence ID" value="OGY91797.1"/>
    <property type="molecule type" value="Genomic_DNA"/>
</dbReference>
<evidence type="ECO:0000313" key="1">
    <source>
        <dbReference type="EMBL" id="OGY91797.1"/>
    </source>
</evidence>
<protein>
    <submittedName>
        <fullName evidence="1">Uncharacterized protein</fullName>
    </submittedName>
</protein>
<reference evidence="1 2" key="1">
    <citation type="journal article" date="2016" name="Nat. Commun.">
        <title>Thousands of microbial genomes shed light on interconnected biogeochemical processes in an aquifer system.</title>
        <authorList>
            <person name="Anantharaman K."/>
            <person name="Brown C.T."/>
            <person name="Hug L.A."/>
            <person name="Sharon I."/>
            <person name="Castelle C.J."/>
            <person name="Probst A.J."/>
            <person name="Thomas B.C."/>
            <person name="Singh A."/>
            <person name="Wilkins M.J."/>
            <person name="Karaoz U."/>
            <person name="Brodie E.L."/>
            <person name="Williams K.H."/>
            <person name="Hubbard S.S."/>
            <person name="Banfield J.F."/>
        </authorList>
    </citation>
    <scope>NUCLEOTIDE SEQUENCE [LARGE SCALE GENOMIC DNA]</scope>
</reference>
<name>A0A1G2BU79_9BACT</name>
<dbReference type="Proteomes" id="UP000178248">
    <property type="component" value="Unassembled WGS sequence"/>
</dbReference>
<dbReference type="AlphaFoldDB" id="A0A1G2BU79"/>
<gene>
    <name evidence="1" type="ORF">A3B30_00430</name>
</gene>
<evidence type="ECO:0000313" key="2">
    <source>
        <dbReference type="Proteomes" id="UP000178248"/>
    </source>
</evidence>
<accession>A0A1G2BU79</accession>
<sequence length="93" mass="10130">MIDDLIDVLTTVSTEHSPAPKQNAKRASAADDAWAMHAADILLSMKDVAGVLGSTPDRTALIRLLLKLNSEYFSEPQSQSWEKFIAGSLMDIV</sequence>
<organism evidence="1 2">
    <name type="scientific">Candidatus Komeilibacteria bacterium RIFCSPLOWO2_01_FULL_52_15</name>
    <dbReference type="NCBI Taxonomy" id="1798551"/>
    <lineage>
        <taxon>Bacteria</taxon>
        <taxon>Candidatus Komeiliibacteriota</taxon>
    </lineage>
</organism>
<comment type="caution">
    <text evidence="1">The sequence shown here is derived from an EMBL/GenBank/DDBJ whole genome shotgun (WGS) entry which is preliminary data.</text>
</comment>
<proteinExistence type="predicted"/>
<dbReference type="STRING" id="1798551.A3B30_00430"/>